<evidence type="ECO:0000259" key="3">
    <source>
        <dbReference type="Pfam" id="PF00534"/>
    </source>
</evidence>
<dbReference type="Pfam" id="PF13181">
    <property type="entry name" value="TPR_8"/>
    <property type="match status" value="1"/>
</dbReference>
<dbReference type="Gene3D" id="1.25.40.10">
    <property type="entry name" value="Tetratricopeptide repeat domain"/>
    <property type="match status" value="2"/>
</dbReference>
<accession>A0ABZ0PGM6</accession>
<dbReference type="PROSITE" id="PS50005">
    <property type="entry name" value="TPR"/>
    <property type="match status" value="1"/>
</dbReference>
<feature type="domain" description="Glycosyl transferase family 1" evidence="3">
    <location>
        <begin position="453"/>
        <end position="600"/>
    </location>
</feature>
<gene>
    <name evidence="4" type="ORF">R9Z33_22600</name>
</gene>
<dbReference type="Gene3D" id="3.40.50.2000">
    <property type="entry name" value="Glycogen Phosphorylase B"/>
    <property type="match status" value="1"/>
</dbReference>
<proteinExistence type="predicted"/>
<evidence type="ECO:0000256" key="1">
    <source>
        <dbReference type="ARBA" id="ARBA00022679"/>
    </source>
</evidence>
<dbReference type="PANTHER" id="PTHR46401">
    <property type="entry name" value="GLYCOSYLTRANSFERASE WBBK-RELATED"/>
    <property type="match status" value="1"/>
</dbReference>
<dbReference type="InterPro" id="IPR001296">
    <property type="entry name" value="Glyco_trans_1"/>
</dbReference>
<reference evidence="4 5" key="1">
    <citation type="submission" date="2023-11" db="EMBL/GenBank/DDBJ databases">
        <title>Arctic aerobic anoxygenic photoheterotroph Sediminicoccus rosea KRV36 adapts its photosynthesis to long days of polar summer.</title>
        <authorList>
            <person name="Tomasch J."/>
            <person name="Kopejtka K."/>
            <person name="Bily T."/>
            <person name="Gardiner A.T."/>
            <person name="Gardian Z."/>
            <person name="Shivaramu S."/>
            <person name="Koblizek M."/>
            <person name="Engelhardt F."/>
            <person name="Kaftan D."/>
        </authorList>
    </citation>
    <scope>NUCLEOTIDE SEQUENCE [LARGE SCALE GENOMIC DNA]</scope>
    <source>
        <strain evidence="4 5">R-30</strain>
    </source>
</reference>
<dbReference type="Proteomes" id="UP001305521">
    <property type="component" value="Chromosome"/>
</dbReference>
<evidence type="ECO:0000313" key="4">
    <source>
        <dbReference type="EMBL" id="WPB84870.1"/>
    </source>
</evidence>
<dbReference type="GO" id="GO:0016757">
    <property type="term" value="F:glycosyltransferase activity"/>
    <property type="evidence" value="ECO:0007669"/>
    <property type="project" value="UniProtKB-KW"/>
</dbReference>
<keyword evidence="1 4" id="KW-0808">Transferase</keyword>
<name>A0ABZ0PGM6_9PROT</name>
<dbReference type="SMART" id="SM00028">
    <property type="entry name" value="TPR"/>
    <property type="match status" value="4"/>
</dbReference>
<dbReference type="InterPro" id="IPR011990">
    <property type="entry name" value="TPR-like_helical_dom_sf"/>
</dbReference>
<dbReference type="PANTHER" id="PTHR46401:SF2">
    <property type="entry name" value="GLYCOSYLTRANSFERASE WBBK-RELATED"/>
    <property type="match status" value="1"/>
</dbReference>
<evidence type="ECO:0000256" key="2">
    <source>
        <dbReference type="PROSITE-ProRule" id="PRU00339"/>
    </source>
</evidence>
<dbReference type="CDD" id="cd03809">
    <property type="entry name" value="GT4_MtfB-like"/>
    <property type="match status" value="1"/>
</dbReference>
<organism evidence="4 5">
    <name type="scientific">Sediminicoccus rosea</name>
    <dbReference type="NCBI Taxonomy" id="1225128"/>
    <lineage>
        <taxon>Bacteria</taxon>
        <taxon>Pseudomonadati</taxon>
        <taxon>Pseudomonadota</taxon>
        <taxon>Alphaproteobacteria</taxon>
        <taxon>Acetobacterales</taxon>
        <taxon>Roseomonadaceae</taxon>
        <taxon>Sediminicoccus</taxon>
    </lineage>
</organism>
<sequence length="972" mass="104421">MNPFAFLTRFLAGRAAERERAVKRMAALAARRDGDAARDRRDWAEAAAHYERYLALAPDDAALWVQLGHARKEAGDLPAAEQAYRTAQERRPRDHDIALQLGHALKLQGRLEEAAAAYALSDQLAPVNHAAEELAALAGVEIRPRPAGVTARQISERERLALERLREAELDVARAPENPATHRALSEALLQAGRRNAAIAAAREAFRLEPERRNWQAIRRVGGAPPDEGTPGGPQLHDVTDLLTMVRDTGRATGIQRVQLGLAEGILADPVAAEQARFVFLAERFGPLWTLAREDIAAIIAYCLHEPHDALRAEALVHGAMDRARPTHLPSARVFFIMGAFWFWAGVPSALARLRAAGLRIGVLIYDLIPLSHPEHTSEGTVAAFRQGLEEGATLWDFALTISEFTARELGRQLAAIEAPSIPIRPVPLAHRISPPDKPDALAFPEAVRDLQGQDYVLCVGTIESRKNHLALFQAWQILLREGLDPPPLVLVGRPGWRVTDLMEQLEATRFLGGRVRLVHGVSDPELEGLYRGCLFTIFPSFTEGWGLPVGESLALGKLCLAALEGATPEAAGGFAEPIDAYSPRDIAARVRHFVTDRAALAAAEAKLREGFTPRGWPDVTRHFLEELSGCLAAPPPQRAAPEPPRLAPGQRLLFAPGAAVGDLLVLGAGFEPPEAPGAWLIGTSGTLHLDCAAPLRLWFRLRAAPWAMENRTGIALGDGPLQWAEVEPGQEAMLALDVPAGPATLRLVVDGPTHPPPDGERRPIRVALSEITAAAQETGRLVPGRAVVFGAAAATQDWLSLLAEGWSQTANGQGVSALAADPALRLALPLEAAGEVRVLLHLHVRAGAHGRLRHPGGLTDLPEGGGALLLPLQIRTDAEGMARIALSMEDRSVPPIRIAALQWAAEGDMAARLAMIESVMLPEGGAAHALSPTRLMALEARLRAETTEPATPLPGGEAGRAALRLVTSRKG</sequence>
<dbReference type="SUPFAM" id="SSF53756">
    <property type="entry name" value="UDP-Glycosyltransferase/glycogen phosphorylase"/>
    <property type="match status" value="1"/>
</dbReference>
<keyword evidence="5" id="KW-1185">Reference proteome</keyword>
<dbReference type="EC" id="2.4.-.-" evidence="4"/>
<keyword evidence="4" id="KW-0328">Glycosyltransferase</keyword>
<dbReference type="EMBL" id="CP137852">
    <property type="protein sequence ID" value="WPB84870.1"/>
    <property type="molecule type" value="Genomic_DNA"/>
</dbReference>
<dbReference type="RefSeq" id="WP_318648833.1">
    <property type="nucleotide sequence ID" value="NZ_CP137852.1"/>
</dbReference>
<feature type="repeat" description="TPR" evidence="2">
    <location>
        <begin position="61"/>
        <end position="94"/>
    </location>
</feature>
<dbReference type="Pfam" id="PF00534">
    <property type="entry name" value="Glycos_transf_1"/>
    <property type="match status" value="1"/>
</dbReference>
<dbReference type="InterPro" id="IPR019734">
    <property type="entry name" value="TPR_rpt"/>
</dbReference>
<dbReference type="SUPFAM" id="SSF48452">
    <property type="entry name" value="TPR-like"/>
    <property type="match status" value="1"/>
</dbReference>
<evidence type="ECO:0000313" key="5">
    <source>
        <dbReference type="Proteomes" id="UP001305521"/>
    </source>
</evidence>
<protein>
    <submittedName>
        <fullName evidence="4">Glycosyltransferase</fullName>
        <ecNumber evidence="4">2.4.-.-</ecNumber>
    </submittedName>
</protein>
<keyword evidence="2" id="KW-0802">TPR repeat</keyword>